<sequence length="238" mass="26237">MELDNLELDIEDTVSTNVESIEDTLSVFNGYVASKANATCADGFLLDVSVRVSENDEWTENTGKKNRKSAFHEAFGRIATIRSFCKEGTPFVALTGTADGMTQRAIITHLSLCNPVKLGKYAYDPQDCQVPENCLIGIYYSLTPQKYKDRIVQSFKGDGGKRIAVTTTALSVGVNFPDVRYIVHWGPPRDLLDYHQKSGHAGRDGLTADVVTHIFMGSNSVIVNWPLKILSILQDATE</sequence>
<accession>A0A6S7FPW0</accession>
<dbReference type="EC" id="5.6.2.4" evidence="5"/>
<dbReference type="Gene3D" id="3.40.50.300">
    <property type="entry name" value="P-loop containing nucleotide triphosphate hydrolases"/>
    <property type="match status" value="1"/>
</dbReference>
<evidence type="ECO:0000256" key="3">
    <source>
        <dbReference type="ARBA" id="ARBA00023235"/>
    </source>
</evidence>
<dbReference type="PANTHER" id="PTHR13710:SF105">
    <property type="entry name" value="ATP-DEPENDENT DNA HELICASE Q1"/>
    <property type="match status" value="1"/>
</dbReference>
<dbReference type="PROSITE" id="PS51194">
    <property type="entry name" value="HELICASE_CTER"/>
    <property type="match status" value="1"/>
</dbReference>
<name>A0A6S7FPW0_PARCT</name>
<keyword evidence="2" id="KW-0238">DNA-binding</keyword>
<dbReference type="InterPro" id="IPR001650">
    <property type="entry name" value="Helicase_C-like"/>
</dbReference>
<dbReference type="EMBL" id="CACRXK020000078">
    <property type="protein sequence ID" value="CAB3977906.1"/>
    <property type="molecule type" value="Genomic_DNA"/>
</dbReference>
<keyword evidence="3" id="KW-0413">Isomerase</keyword>
<evidence type="ECO:0000256" key="4">
    <source>
        <dbReference type="ARBA" id="ARBA00034617"/>
    </source>
</evidence>
<dbReference type="SUPFAM" id="SSF52540">
    <property type="entry name" value="P-loop containing nucleoside triphosphate hydrolases"/>
    <property type="match status" value="1"/>
</dbReference>
<gene>
    <name evidence="8" type="ORF">PACLA_8A019954</name>
</gene>
<comment type="catalytic activity">
    <reaction evidence="4">
        <text>Couples ATP hydrolysis with the unwinding of duplex DNA by translocating in the 3'-5' direction.</text>
        <dbReference type="EC" id="5.6.2.4"/>
    </reaction>
</comment>
<dbReference type="GO" id="GO:0009378">
    <property type="term" value="F:four-way junction helicase activity"/>
    <property type="evidence" value="ECO:0007669"/>
    <property type="project" value="TreeGrafter"/>
</dbReference>
<evidence type="ECO:0000256" key="6">
    <source>
        <dbReference type="ARBA" id="ARBA00044566"/>
    </source>
</evidence>
<evidence type="ECO:0000313" key="8">
    <source>
        <dbReference type="EMBL" id="CAB3977906.1"/>
    </source>
</evidence>
<dbReference type="GO" id="GO:0000724">
    <property type="term" value="P:double-strand break repair via homologous recombination"/>
    <property type="evidence" value="ECO:0007669"/>
    <property type="project" value="TreeGrafter"/>
</dbReference>
<dbReference type="SMART" id="SM00490">
    <property type="entry name" value="HELICc"/>
    <property type="match status" value="1"/>
</dbReference>
<evidence type="ECO:0000313" key="9">
    <source>
        <dbReference type="Proteomes" id="UP001152795"/>
    </source>
</evidence>
<dbReference type="Pfam" id="PF00271">
    <property type="entry name" value="Helicase_C"/>
    <property type="match status" value="1"/>
</dbReference>
<dbReference type="AlphaFoldDB" id="A0A6S7FPW0"/>
<dbReference type="InterPro" id="IPR027417">
    <property type="entry name" value="P-loop_NTPase"/>
</dbReference>
<evidence type="ECO:0000256" key="5">
    <source>
        <dbReference type="ARBA" id="ARBA00034808"/>
    </source>
</evidence>
<protein>
    <recommendedName>
        <fullName evidence="5">DNA 3'-5' helicase</fullName>
        <ecNumber evidence="5">5.6.2.4</ecNumber>
    </recommendedName>
    <alternativeName>
        <fullName evidence="6">DNA 3'-5' helicase Q1</fullName>
    </alternativeName>
</protein>
<evidence type="ECO:0000256" key="1">
    <source>
        <dbReference type="ARBA" id="ARBA00005446"/>
    </source>
</evidence>
<comment type="caution">
    <text evidence="8">The sequence shown here is derived from an EMBL/GenBank/DDBJ whole genome shotgun (WGS) entry which is preliminary data.</text>
</comment>
<evidence type="ECO:0000259" key="7">
    <source>
        <dbReference type="PROSITE" id="PS51194"/>
    </source>
</evidence>
<dbReference type="GO" id="GO:0003677">
    <property type="term" value="F:DNA binding"/>
    <property type="evidence" value="ECO:0007669"/>
    <property type="project" value="UniProtKB-KW"/>
</dbReference>
<dbReference type="GO" id="GO:0005694">
    <property type="term" value="C:chromosome"/>
    <property type="evidence" value="ECO:0007669"/>
    <property type="project" value="TreeGrafter"/>
</dbReference>
<evidence type="ECO:0000256" key="2">
    <source>
        <dbReference type="ARBA" id="ARBA00023125"/>
    </source>
</evidence>
<comment type="similarity">
    <text evidence="1">Belongs to the helicase family. RecQ subfamily.</text>
</comment>
<feature type="domain" description="Helicase C-terminal" evidence="7">
    <location>
        <begin position="100"/>
        <end position="238"/>
    </location>
</feature>
<proteinExistence type="inferred from homology"/>
<dbReference type="GO" id="GO:0043138">
    <property type="term" value="F:3'-5' DNA helicase activity"/>
    <property type="evidence" value="ECO:0007669"/>
    <property type="project" value="UniProtKB-EC"/>
</dbReference>
<organism evidence="8 9">
    <name type="scientific">Paramuricea clavata</name>
    <name type="common">Red gorgonian</name>
    <name type="synonym">Violescent sea-whip</name>
    <dbReference type="NCBI Taxonomy" id="317549"/>
    <lineage>
        <taxon>Eukaryota</taxon>
        <taxon>Metazoa</taxon>
        <taxon>Cnidaria</taxon>
        <taxon>Anthozoa</taxon>
        <taxon>Octocorallia</taxon>
        <taxon>Malacalcyonacea</taxon>
        <taxon>Plexauridae</taxon>
        <taxon>Paramuricea</taxon>
    </lineage>
</organism>
<dbReference type="GO" id="GO:0005737">
    <property type="term" value="C:cytoplasm"/>
    <property type="evidence" value="ECO:0007669"/>
    <property type="project" value="TreeGrafter"/>
</dbReference>
<dbReference type="PANTHER" id="PTHR13710">
    <property type="entry name" value="DNA HELICASE RECQ FAMILY MEMBER"/>
    <property type="match status" value="1"/>
</dbReference>
<reference evidence="8" key="1">
    <citation type="submission" date="2020-04" db="EMBL/GenBank/DDBJ databases">
        <authorList>
            <person name="Alioto T."/>
            <person name="Alioto T."/>
            <person name="Gomez Garrido J."/>
        </authorList>
    </citation>
    <scope>NUCLEOTIDE SEQUENCE</scope>
    <source>
        <strain evidence="8">A484AB</strain>
    </source>
</reference>
<keyword evidence="9" id="KW-1185">Reference proteome</keyword>
<dbReference type="OrthoDB" id="6144333at2759"/>
<dbReference type="Proteomes" id="UP001152795">
    <property type="component" value="Unassembled WGS sequence"/>
</dbReference>